<accession>M1PDH0</accession>
<dbReference type="Proteomes" id="UP000011718">
    <property type="component" value="Chromosome"/>
</dbReference>
<organism evidence="1 2">
    <name type="scientific">Methanosarcina mazei Tuc01</name>
    <dbReference type="NCBI Taxonomy" id="1236903"/>
    <lineage>
        <taxon>Archaea</taxon>
        <taxon>Methanobacteriati</taxon>
        <taxon>Methanobacteriota</taxon>
        <taxon>Stenosarchaea group</taxon>
        <taxon>Methanomicrobia</taxon>
        <taxon>Methanosarcinales</taxon>
        <taxon>Methanosarcinaceae</taxon>
        <taxon>Methanosarcina</taxon>
    </lineage>
</organism>
<dbReference type="HOGENOM" id="CLU_3263817_0_0_2"/>
<dbReference type="EMBL" id="CP004144">
    <property type="protein sequence ID" value="AGF98602.1"/>
    <property type="molecule type" value="Genomic_DNA"/>
</dbReference>
<dbReference type="BioCyc" id="MMAZ1236903:G139K-3191-MONOMER"/>
<name>M1PDH0_METMZ</name>
<protein>
    <submittedName>
        <fullName evidence="1">Uncharacterized protein</fullName>
    </submittedName>
</protein>
<reference evidence="1 2" key="1">
    <citation type="journal article" date="2013" name="Genome Announc.">
        <title>Complete Genome of a Methanosarcina mazei Strain Isolated from Sediment Samples from an Amazonian Flooded Area.</title>
        <authorList>
            <person name="Assis das Gracas D."/>
            <person name="Thiago Juca Ramos R."/>
            <person name="Vieira Araujo A.C."/>
            <person name="Zahlouth R."/>
            <person name="Ribeiro Carneiro A."/>
            <person name="Souza Lopes T."/>
            <person name="Azevedo Barauna R."/>
            <person name="Azevedo V."/>
            <person name="Cruz Schneider M.P."/>
            <person name="Pellizari V.H."/>
            <person name="Silva A."/>
        </authorList>
    </citation>
    <scope>NUCLEOTIDE SEQUENCE [LARGE SCALE GENOMIC DNA]</scope>
    <source>
        <strain evidence="1 2">Tuc01</strain>
    </source>
</reference>
<evidence type="ECO:0000313" key="2">
    <source>
        <dbReference type="Proteomes" id="UP000011718"/>
    </source>
</evidence>
<evidence type="ECO:0000313" key="1">
    <source>
        <dbReference type="EMBL" id="AGF98602.1"/>
    </source>
</evidence>
<proteinExistence type="predicted"/>
<dbReference type="KEGG" id="mmaz:MmTuc01_3348"/>
<dbReference type="AlphaFoldDB" id="M1PDH0"/>
<sequence>MHIRGFQKSFSPSRFKAIEDSMFKAIEDSQKYLSEVNVQGD</sequence>
<gene>
    <name evidence="1" type="ORF">MmTuc01_3348</name>
</gene>